<protein>
    <submittedName>
        <fullName evidence="1">Uncharacterized protein</fullName>
    </submittedName>
</protein>
<dbReference type="AlphaFoldDB" id="A0A1S7LNF0"/>
<evidence type="ECO:0000313" key="1">
    <source>
        <dbReference type="EMBL" id="CRH07371.1"/>
    </source>
</evidence>
<gene>
    <name evidence="1" type="ORF">MAGMO_3231</name>
</gene>
<proteinExistence type="predicted"/>
<sequence length="61" mass="6716">MIRQRVINAVASQQTDKGKGSRYFLGLFRMGTAGVQGLISDLLGYRGSGSCMRLGERITRH</sequence>
<organism evidence="1">
    <name type="scientific">Magnetococcus massalia (strain MO-1)</name>
    <dbReference type="NCBI Taxonomy" id="451514"/>
    <lineage>
        <taxon>Bacteria</taxon>
        <taxon>Pseudomonadati</taxon>
        <taxon>Pseudomonadota</taxon>
        <taxon>Magnetococcia</taxon>
        <taxon>Magnetococcales</taxon>
        <taxon>Magnetococcaceae</taxon>
        <taxon>Magnetococcus</taxon>
    </lineage>
</organism>
<reference evidence="1" key="1">
    <citation type="submission" date="2015-04" db="EMBL/GenBank/DDBJ databases">
        <authorList>
            <person name="Syromyatnikov M.Y."/>
            <person name="Popov V.N."/>
        </authorList>
    </citation>
    <scope>NUCLEOTIDE SEQUENCE</scope>
    <source>
        <strain evidence="1">MO-1</strain>
    </source>
</reference>
<name>A0A1S7LNF0_MAGMO</name>
<accession>A0A1S7LNF0</accession>
<dbReference type="EMBL" id="LO017727">
    <property type="protein sequence ID" value="CRH07371.1"/>
    <property type="molecule type" value="Genomic_DNA"/>
</dbReference>